<evidence type="ECO:0008006" key="4">
    <source>
        <dbReference type="Google" id="ProtNLM"/>
    </source>
</evidence>
<sequence>MHKHRLNLLIVLLLAGIHGFAQNHGVDQAFGLLGSRADISGLARYRTDSTAIDANYTMRVKQIGIVYSIRKDLISWRGGSVCIGSPMMLGISFTNRYRSIDFDGTKNDTIQGKKGGHLAFEIPLVADFNIGLHSASDDSRRSLGLYVGGGYQYSYTKVYTSVGKVPFDSFDPVFRAGLRMGKSWETRWSLGFNMRGVSGGNRTYSIHWLKEL</sequence>
<comment type="caution">
    <text evidence="2">The sequence shown here is derived from an EMBL/GenBank/DDBJ whole genome shotgun (WGS) entry which is preliminary data.</text>
</comment>
<proteinExistence type="predicted"/>
<keyword evidence="3" id="KW-1185">Reference proteome</keyword>
<organism evidence="2 3">
    <name type="scientific">Sediminibacterium goheungense</name>
    <dbReference type="NCBI Taxonomy" id="1086393"/>
    <lineage>
        <taxon>Bacteria</taxon>
        <taxon>Pseudomonadati</taxon>
        <taxon>Bacteroidota</taxon>
        <taxon>Chitinophagia</taxon>
        <taxon>Chitinophagales</taxon>
        <taxon>Chitinophagaceae</taxon>
        <taxon>Sediminibacterium</taxon>
    </lineage>
</organism>
<keyword evidence="1" id="KW-0732">Signal</keyword>
<accession>A0A4R6J4N5</accession>
<dbReference type="OrthoDB" id="9842828at2"/>
<feature type="chain" id="PRO_5020689648" description="Outer membrane protein with beta-barrel domain" evidence="1">
    <location>
        <begin position="24"/>
        <end position="212"/>
    </location>
</feature>
<evidence type="ECO:0000256" key="1">
    <source>
        <dbReference type="SAM" id="SignalP"/>
    </source>
</evidence>
<reference evidence="2 3" key="1">
    <citation type="submission" date="2019-03" db="EMBL/GenBank/DDBJ databases">
        <title>Genomic Encyclopedia of Archaeal and Bacterial Type Strains, Phase II (KMG-II): from individual species to whole genera.</title>
        <authorList>
            <person name="Goeker M."/>
        </authorList>
    </citation>
    <scope>NUCLEOTIDE SEQUENCE [LARGE SCALE GENOMIC DNA]</scope>
    <source>
        <strain evidence="2 3">DSM 28323</strain>
    </source>
</reference>
<name>A0A4R6J4N5_9BACT</name>
<dbReference type="AlphaFoldDB" id="A0A4R6J4N5"/>
<evidence type="ECO:0000313" key="2">
    <source>
        <dbReference type="EMBL" id="TDO29256.1"/>
    </source>
</evidence>
<evidence type="ECO:0000313" key="3">
    <source>
        <dbReference type="Proteomes" id="UP000295741"/>
    </source>
</evidence>
<protein>
    <recommendedName>
        <fullName evidence="4">Outer membrane protein with beta-barrel domain</fullName>
    </recommendedName>
</protein>
<dbReference type="Proteomes" id="UP000295741">
    <property type="component" value="Unassembled WGS sequence"/>
</dbReference>
<feature type="signal peptide" evidence="1">
    <location>
        <begin position="1"/>
        <end position="23"/>
    </location>
</feature>
<dbReference type="EMBL" id="SNWP01000010">
    <property type="protein sequence ID" value="TDO29256.1"/>
    <property type="molecule type" value="Genomic_DNA"/>
</dbReference>
<gene>
    <name evidence="2" type="ORF">BC659_1344</name>
</gene>
<dbReference type="RefSeq" id="WP_133473858.1">
    <property type="nucleotide sequence ID" value="NZ_SNWP01000010.1"/>
</dbReference>